<evidence type="ECO:0000259" key="6">
    <source>
        <dbReference type="SMART" id="SM00382"/>
    </source>
</evidence>
<keyword evidence="5" id="KW-0378">Hydrolase</keyword>
<dbReference type="InterPro" id="IPR027238">
    <property type="entry name" value="RuvB-like"/>
</dbReference>
<keyword evidence="3 5" id="KW-0347">Helicase</keyword>
<sequence>MKIEEVQSTTMKQRIATHTHIKGLGLGLDASGNALPLAAGFVGHAEAREAAGLVVDMIRQKKMAGRTLLLAGPPGTGKTALALGISQELGSKVAVGNVIYVEVNSGAVKRVGRSDAFATEFDLEAEEYVPLPKGEVHKKKEILNNIASHQDVTLHDLDAANAQPQGGQGILSLMGQMMKPRKTEITDKLRQEINKVVNRYIDEGVAELVPGVLFIDEVVHMLDTECFSYLNRALESSLSPIVIFATNRGICNVRGTDMPSPHGIPVDLLDSLAIIRA</sequence>
<dbReference type="InterPro" id="IPR010339">
    <property type="entry name" value="TIP49_P-loop"/>
</dbReference>
<gene>
    <name evidence="7" type="ORF">SAY86_017292</name>
</gene>
<dbReference type="Pfam" id="PF06068">
    <property type="entry name" value="TIP49"/>
    <property type="match status" value="1"/>
</dbReference>
<evidence type="ECO:0000256" key="4">
    <source>
        <dbReference type="ARBA" id="ARBA00023242"/>
    </source>
</evidence>
<name>A0AAN7LKD8_TRANT</name>
<feature type="domain" description="AAA+ ATPase" evidence="6">
    <location>
        <begin position="64"/>
        <end position="266"/>
    </location>
</feature>
<organism evidence="7 8">
    <name type="scientific">Trapa natans</name>
    <name type="common">Water chestnut</name>
    <dbReference type="NCBI Taxonomy" id="22666"/>
    <lineage>
        <taxon>Eukaryota</taxon>
        <taxon>Viridiplantae</taxon>
        <taxon>Streptophyta</taxon>
        <taxon>Embryophyta</taxon>
        <taxon>Tracheophyta</taxon>
        <taxon>Spermatophyta</taxon>
        <taxon>Magnoliopsida</taxon>
        <taxon>eudicotyledons</taxon>
        <taxon>Gunneridae</taxon>
        <taxon>Pentapetalae</taxon>
        <taxon>rosids</taxon>
        <taxon>malvids</taxon>
        <taxon>Myrtales</taxon>
        <taxon>Lythraceae</taxon>
        <taxon>Trapa</taxon>
    </lineage>
</organism>
<dbReference type="Proteomes" id="UP001346149">
    <property type="component" value="Unassembled WGS sequence"/>
</dbReference>
<protein>
    <recommendedName>
        <fullName evidence="5">RuvB-like helicase</fullName>
        <ecNumber evidence="5">3.6.4.12</ecNumber>
    </recommendedName>
</protein>
<dbReference type="Gene3D" id="3.40.50.300">
    <property type="entry name" value="P-loop containing nucleotide triphosphate hydrolases"/>
    <property type="match status" value="1"/>
</dbReference>
<dbReference type="GO" id="GO:0003678">
    <property type="term" value="F:DNA helicase activity"/>
    <property type="evidence" value="ECO:0007669"/>
    <property type="project" value="UniProtKB-EC"/>
</dbReference>
<evidence type="ECO:0000256" key="1">
    <source>
        <dbReference type="ARBA" id="ARBA00004123"/>
    </source>
</evidence>
<dbReference type="GO" id="GO:0005524">
    <property type="term" value="F:ATP binding"/>
    <property type="evidence" value="ECO:0007669"/>
    <property type="project" value="UniProtKB-KW"/>
</dbReference>
<comment type="similarity">
    <text evidence="2 5">Belongs to the RuvB family.</text>
</comment>
<evidence type="ECO:0000256" key="2">
    <source>
        <dbReference type="ARBA" id="ARBA00007519"/>
    </source>
</evidence>
<dbReference type="AlphaFoldDB" id="A0AAN7LKD8"/>
<dbReference type="SUPFAM" id="SSF52540">
    <property type="entry name" value="P-loop containing nucleoside triphosphate hydrolases"/>
    <property type="match status" value="1"/>
</dbReference>
<dbReference type="EC" id="3.6.4.12" evidence="5"/>
<keyword evidence="8" id="KW-1185">Reference proteome</keyword>
<evidence type="ECO:0000256" key="3">
    <source>
        <dbReference type="ARBA" id="ARBA00022806"/>
    </source>
</evidence>
<dbReference type="SMART" id="SM00382">
    <property type="entry name" value="AAA"/>
    <property type="match status" value="1"/>
</dbReference>
<keyword evidence="4 5" id="KW-0539">Nucleus</keyword>
<keyword evidence="5" id="KW-0067">ATP-binding</keyword>
<comment type="caution">
    <text evidence="7">The sequence shown here is derived from an EMBL/GenBank/DDBJ whole genome shotgun (WGS) entry which is preliminary data.</text>
</comment>
<dbReference type="PANTHER" id="PTHR11093">
    <property type="entry name" value="RUVB-RELATED REPTIN AND PONTIN"/>
    <property type="match status" value="1"/>
</dbReference>
<accession>A0AAN7LKD8</accession>
<dbReference type="InterPro" id="IPR027417">
    <property type="entry name" value="P-loop_NTPase"/>
</dbReference>
<comment type="catalytic activity">
    <reaction evidence="5">
        <text>ATP + H2O = ADP + phosphate + H(+)</text>
        <dbReference type="Rhea" id="RHEA:13065"/>
        <dbReference type="ChEBI" id="CHEBI:15377"/>
        <dbReference type="ChEBI" id="CHEBI:15378"/>
        <dbReference type="ChEBI" id="CHEBI:30616"/>
        <dbReference type="ChEBI" id="CHEBI:43474"/>
        <dbReference type="ChEBI" id="CHEBI:456216"/>
        <dbReference type="EC" id="3.6.4.12"/>
    </reaction>
</comment>
<dbReference type="GO" id="GO:0005634">
    <property type="term" value="C:nucleus"/>
    <property type="evidence" value="ECO:0007669"/>
    <property type="project" value="UniProtKB-SubCell"/>
</dbReference>
<dbReference type="GO" id="GO:0016787">
    <property type="term" value="F:hydrolase activity"/>
    <property type="evidence" value="ECO:0007669"/>
    <property type="project" value="UniProtKB-KW"/>
</dbReference>
<evidence type="ECO:0000256" key="5">
    <source>
        <dbReference type="RuleBase" id="RU363048"/>
    </source>
</evidence>
<keyword evidence="5" id="KW-0805">Transcription regulation</keyword>
<evidence type="ECO:0000313" key="8">
    <source>
        <dbReference type="Proteomes" id="UP001346149"/>
    </source>
</evidence>
<reference evidence="7 8" key="1">
    <citation type="journal article" date="2023" name="Hortic Res">
        <title>Pangenome of water caltrop reveals structural variations and asymmetric subgenome divergence after allopolyploidization.</title>
        <authorList>
            <person name="Zhang X."/>
            <person name="Chen Y."/>
            <person name="Wang L."/>
            <person name="Yuan Y."/>
            <person name="Fang M."/>
            <person name="Shi L."/>
            <person name="Lu R."/>
            <person name="Comes H.P."/>
            <person name="Ma Y."/>
            <person name="Chen Y."/>
            <person name="Huang G."/>
            <person name="Zhou Y."/>
            <person name="Zheng Z."/>
            <person name="Qiu Y."/>
        </authorList>
    </citation>
    <scope>NUCLEOTIDE SEQUENCE [LARGE SCALE GENOMIC DNA]</scope>
    <source>
        <strain evidence="7">F231</strain>
    </source>
</reference>
<keyword evidence="5" id="KW-0547">Nucleotide-binding</keyword>
<dbReference type="InterPro" id="IPR003593">
    <property type="entry name" value="AAA+_ATPase"/>
</dbReference>
<keyword evidence="5" id="KW-0804">Transcription</keyword>
<dbReference type="EMBL" id="JAXQNO010000010">
    <property type="protein sequence ID" value="KAK4789988.1"/>
    <property type="molecule type" value="Genomic_DNA"/>
</dbReference>
<proteinExistence type="inferred from homology"/>
<evidence type="ECO:0000313" key="7">
    <source>
        <dbReference type="EMBL" id="KAK4789988.1"/>
    </source>
</evidence>
<comment type="subcellular location">
    <subcellularLocation>
        <location evidence="1">Nucleus</location>
    </subcellularLocation>
</comment>